<dbReference type="PANTHER" id="PTHR34666:SF7">
    <property type="match status" value="1"/>
</dbReference>
<reference evidence="2 3" key="1">
    <citation type="journal article" date="2021" name="Commun. Biol.">
        <title>The genome of Shorea leprosula (Dipterocarpaceae) highlights the ecological relevance of drought in aseasonal tropical rainforests.</title>
        <authorList>
            <person name="Ng K.K.S."/>
            <person name="Kobayashi M.J."/>
            <person name="Fawcett J.A."/>
            <person name="Hatakeyama M."/>
            <person name="Paape T."/>
            <person name="Ng C.H."/>
            <person name="Ang C.C."/>
            <person name="Tnah L.H."/>
            <person name="Lee C.T."/>
            <person name="Nishiyama T."/>
            <person name="Sese J."/>
            <person name="O'Brien M.J."/>
            <person name="Copetti D."/>
            <person name="Mohd Noor M.I."/>
            <person name="Ong R.C."/>
            <person name="Putra M."/>
            <person name="Sireger I.Z."/>
            <person name="Indrioko S."/>
            <person name="Kosugi Y."/>
            <person name="Izuno A."/>
            <person name="Isagi Y."/>
            <person name="Lee S.L."/>
            <person name="Shimizu K.K."/>
        </authorList>
    </citation>
    <scope>NUCLEOTIDE SEQUENCE [LARGE SCALE GENOMIC DNA]</scope>
    <source>
        <strain evidence="2">214</strain>
    </source>
</reference>
<name>A0AAV5L4U6_9ROSI</name>
<evidence type="ECO:0000313" key="2">
    <source>
        <dbReference type="EMBL" id="GKV32293.1"/>
    </source>
</evidence>
<gene>
    <name evidence="2" type="ORF">SLEP1_g40906</name>
</gene>
<evidence type="ECO:0000256" key="1">
    <source>
        <dbReference type="SAM" id="MobiDB-lite"/>
    </source>
</evidence>
<dbReference type="PANTHER" id="PTHR34666">
    <property type="entry name" value="EXPRESSED PROTEIN"/>
    <property type="match status" value="1"/>
</dbReference>
<sequence length="160" mass="18409">MTTEDFSFPTITDSYPYSIDSPPLWHPSPAASPDVFHYKSMRERERGEKEDDDRDCFGTEEKQRKSCSYIEKGSKMSRRVGNAEDGTEKMDLLWENFNEELSRSRSSRMDYGDMMGLGCVQALKLSKTSGGMFSPKKPSVVVLFKSFRKLFLLHRSHNRG</sequence>
<evidence type="ECO:0000313" key="3">
    <source>
        <dbReference type="Proteomes" id="UP001054252"/>
    </source>
</evidence>
<keyword evidence="3" id="KW-1185">Reference proteome</keyword>
<comment type="caution">
    <text evidence="2">The sequence shown here is derived from an EMBL/GenBank/DDBJ whole genome shotgun (WGS) entry which is preliminary data.</text>
</comment>
<protein>
    <submittedName>
        <fullName evidence="2">Uncharacterized protein</fullName>
    </submittedName>
</protein>
<dbReference type="AlphaFoldDB" id="A0AAV5L4U6"/>
<organism evidence="2 3">
    <name type="scientific">Rubroshorea leprosula</name>
    <dbReference type="NCBI Taxonomy" id="152421"/>
    <lineage>
        <taxon>Eukaryota</taxon>
        <taxon>Viridiplantae</taxon>
        <taxon>Streptophyta</taxon>
        <taxon>Embryophyta</taxon>
        <taxon>Tracheophyta</taxon>
        <taxon>Spermatophyta</taxon>
        <taxon>Magnoliopsida</taxon>
        <taxon>eudicotyledons</taxon>
        <taxon>Gunneridae</taxon>
        <taxon>Pentapetalae</taxon>
        <taxon>rosids</taxon>
        <taxon>malvids</taxon>
        <taxon>Malvales</taxon>
        <taxon>Dipterocarpaceae</taxon>
        <taxon>Rubroshorea</taxon>
    </lineage>
</organism>
<accession>A0AAV5L4U6</accession>
<proteinExistence type="predicted"/>
<dbReference type="Proteomes" id="UP001054252">
    <property type="component" value="Unassembled WGS sequence"/>
</dbReference>
<dbReference type="EMBL" id="BPVZ01000095">
    <property type="protein sequence ID" value="GKV32293.1"/>
    <property type="molecule type" value="Genomic_DNA"/>
</dbReference>
<feature type="region of interest" description="Disordered" evidence="1">
    <location>
        <begin position="39"/>
        <end position="61"/>
    </location>
</feature>